<dbReference type="AlphaFoldDB" id="A2EEL1"/>
<dbReference type="VEuPathDB" id="TrichDB:TVAG_464660"/>
<gene>
    <name evidence="1" type="ORF">TVAG_464660</name>
</gene>
<accession>A2EEL1</accession>
<reference evidence="1" key="1">
    <citation type="submission" date="2006-10" db="EMBL/GenBank/DDBJ databases">
        <authorList>
            <person name="Amadeo P."/>
            <person name="Zhao Q."/>
            <person name="Wortman J."/>
            <person name="Fraser-Liggett C."/>
            <person name="Carlton J."/>
        </authorList>
    </citation>
    <scope>NUCLEOTIDE SEQUENCE</scope>
    <source>
        <strain evidence="1">G3</strain>
    </source>
</reference>
<dbReference type="KEGG" id="tva:4766828"/>
<dbReference type="RefSeq" id="XP_001321141.1">
    <property type="nucleotide sequence ID" value="XM_001321106.1"/>
</dbReference>
<sequence>MDSTLILDQLSLSWETPLLDIMIENCVLTVDQKRNDQIADSNIRLLGNAILSSEKEYSVANLFVKNQSNILRANVIDTEVIVGDNTEFIVDVPNSDFISINLQTNSTLSSKYVISAEVISTINNSPDGVINIDATVNISEKLSYGSTKLIVKELILHEYGLLACVHHNTGVIPCTIYNAKKINFIFSTNPGYSTEQNEILFDDLFWAGKNTFDVLETNLSIKKINLISEAASIEEIVIFQSNTFLKLTKNETMIQFKYIESPFSVFSKFCFGGNIEDSICKETPRYFYQSYNDSWKSYLTSHTQRIILAFNDTKETIDLMNINDTQTLDLQLSGNTEVNIVCSSPPNNIQSLFVTGGIVNFDFDNFTELSMLLVISNTNITLKNCNLFLTGFSSINPSSLYTQPIKNLIWESKANFLLST</sequence>
<proteinExistence type="predicted"/>
<reference evidence="1" key="2">
    <citation type="journal article" date="2007" name="Science">
        <title>Draft genome sequence of the sexually transmitted pathogen Trichomonas vaginalis.</title>
        <authorList>
            <person name="Carlton J.M."/>
            <person name="Hirt R.P."/>
            <person name="Silva J.C."/>
            <person name="Delcher A.L."/>
            <person name="Schatz M."/>
            <person name="Zhao Q."/>
            <person name="Wortman J.R."/>
            <person name="Bidwell S.L."/>
            <person name="Alsmark U.C.M."/>
            <person name="Besteiro S."/>
            <person name="Sicheritz-Ponten T."/>
            <person name="Noel C.J."/>
            <person name="Dacks J.B."/>
            <person name="Foster P.G."/>
            <person name="Simillion C."/>
            <person name="Van de Peer Y."/>
            <person name="Miranda-Saavedra D."/>
            <person name="Barton G.J."/>
            <person name="Westrop G.D."/>
            <person name="Mueller S."/>
            <person name="Dessi D."/>
            <person name="Fiori P.L."/>
            <person name="Ren Q."/>
            <person name="Paulsen I."/>
            <person name="Zhang H."/>
            <person name="Bastida-Corcuera F.D."/>
            <person name="Simoes-Barbosa A."/>
            <person name="Brown M.T."/>
            <person name="Hayes R.D."/>
            <person name="Mukherjee M."/>
            <person name="Okumura C.Y."/>
            <person name="Schneider R."/>
            <person name="Smith A.J."/>
            <person name="Vanacova S."/>
            <person name="Villalvazo M."/>
            <person name="Haas B.J."/>
            <person name="Pertea M."/>
            <person name="Feldblyum T.V."/>
            <person name="Utterback T.R."/>
            <person name="Shu C.L."/>
            <person name="Osoegawa K."/>
            <person name="de Jong P.J."/>
            <person name="Hrdy I."/>
            <person name="Horvathova L."/>
            <person name="Zubacova Z."/>
            <person name="Dolezal P."/>
            <person name="Malik S.B."/>
            <person name="Logsdon J.M. Jr."/>
            <person name="Henze K."/>
            <person name="Gupta A."/>
            <person name="Wang C.C."/>
            <person name="Dunne R.L."/>
            <person name="Upcroft J.A."/>
            <person name="Upcroft P."/>
            <person name="White O."/>
            <person name="Salzberg S.L."/>
            <person name="Tang P."/>
            <person name="Chiu C.-H."/>
            <person name="Lee Y.-S."/>
            <person name="Embley T.M."/>
            <person name="Coombs G.H."/>
            <person name="Mottram J.C."/>
            <person name="Tachezy J."/>
            <person name="Fraser-Liggett C.M."/>
            <person name="Johnson P.J."/>
        </authorList>
    </citation>
    <scope>NUCLEOTIDE SEQUENCE [LARGE SCALE GENOMIC DNA]</scope>
    <source>
        <strain evidence="1">G3</strain>
    </source>
</reference>
<evidence type="ECO:0000313" key="1">
    <source>
        <dbReference type="EMBL" id="EAY08918.1"/>
    </source>
</evidence>
<dbReference type="VEuPathDB" id="TrichDB:TVAGG3_1054950"/>
<dbReference type="InParanoid" id="A2EEL1"/>
<dbReference type="EMBL" id="DS113368">
    <property type="protein sequence ID" value="EAY08918.1"/>
    <property type="molecule type" value="Genomic_DNA"/>
</dbReference>
<keyword evidence="2" id="KW-1185">Reference proteome</keyword>
<evidence type="ECO:0000313" key="2">
    <source>
        <dbReference type="Proteomes" id="UP000001542"/>
    </source>
</evidence>
<organism evidence="1 2">
    <name type="scientific">Trichomonas vaginalis (strain ATCC PRA-98 / G3)</name>
    <dbReference type="NCBI Taxonomy" id="412133"/>
    <lineage>
        <taxon>Eukaryota</taxon>
        <taxon>Metamonada</taxon>
        <taxon>Parabasalia</taxon>
        <taxon>Trichomonadida</taxon>
        <taxon>Trichomonadidae</taxon>
        <taxon>Trichomonas</taxon>
    </lineage>
</organism>
<dbReference type="Proteomes" id="UP000001542">
    <property type="component" value="Unassembled WGS sequence"/>
</dbReference>
<name>A2EEL1_TRIV3</name>
<protein>
    <submittedName>
        <fullName evidence="1">Uncharacterized protein</fullName>
    </submittedName>
</protein>